<sequence length="130" mass="14722">MSPQSFLWILFFVLLHSTSTPNLPRAGRELMQAGADTQSLHVPLLPEARPATSAAPEECCAQLRQVREGCRCRGIREMVQEVKWEEGFRGRECRGRCGEMLMRGKLLPAMCSVEPHRCEMRQGVGYDDDE</sequence>
<proteinExistence type="predicted"/>
<keyword evidence="4" id="KW-1185">Reference proteome</keyword>
<evidence type="ECO:0000256" key="1">
    <source>
        <dbReference type="SAM" id="SignalP"/>
    </source>
</evidence>
<accession>A0A5P1FD00</accession>
<name>A0A5P1FD00_ASPOF</name>
<dbReference type="Gramene" id="ONK74739">
    <property type="protein sequence ID" value="ONK74739"/>
    <property type="gene ID" value="A4U43_C03F9660"/>
</dbReference>
<dbReference type="Pfam" id="PF00234">
    <property type="entry name" value="Tryp_alpha_amyl"/>
    <property type="match status" value="1"/>
</dbReference>
<dbReference type="AlphaFoldDB" id="A0A5P1FD00"/>
<gene>
    <name evidence="3" type="ORF">A4U43_C03F9660</name>
</gene>
<feature type="signal peptide" evidence="1">
    <location>
        <begin position="1"/>
        <end position="20"/>
    </location>
</feature>
<reference evidence="4" key="1">
    <citation type="journal article" date="2017" name="Nat. Commun.">
        <title>The asparagus genome sheds light on the origin and evolution of a young Y chromosome.</title>
        <authorList>
            <person name="Harkess A."/>
            <person name="Zhou J."/>
            <person name="Xu C."/>
            <person name="Bowers J.E."/>
            <person name="Van der Hulst R."/>
            <person name="Ayyampalayam S."/>
            <person name="Mercati F."/>
            <person name="Riccardi P."/>
            <person name="McKain M.R."/>
            <person name="Kakrana A."/>
            <person name="Tang H."/>
            <person name="Ray J."/>
            <person name="Groenendijk J."/>
            <person name="Arikit S."/>
            <person name="Mathioni S.M."/>
            <person name="Nakano M."/>
            <person name="Shan H."/>
            <person name="Telgmann-Rauber A."/>
            <person name="Kanno A."/>
            <person name="Yue Z."/>
            <person name="Chen H."/>
            <person name="Li W."/>
            <person name="Chen Y."/>
            <person name="Xu X."/>
            <person name="Zhang Y."/>
            <person name="Luo S."/>
            <person name="Chen H."/>
            <person name="Gao J."/>
            <person name="Mao Z."/>
            <person name="Pires J.C."/>
            <person name="Luo M."/>
            <person name="Kudrna D."/>
            <person name="Wing R.A."/>
            <person name="Meyers B.C."/>
            <person name="Yi K."/>
            <person name="Kong H."/>
            <person name="Lavrijsen P."/>
            <person name="Sunseri F."/>
            <person name="Falavigna A."/>
            <person name="Ye Y."/>
            <person name="Leebens-Mack J.H."/>
            <person name="Chen G."/>
        </authorList>
    </citation>
    <scope>NUCLEOTIDE SEQUENCE [LARGE SCALE GENOMIC DNA]</scope>
    <source>
        <strain evidence="4">cv. DH0086</strain>
    </source>
</reference>
<evidence type="ECO:0000313" key="4">
    <source>
        <dbReference type="Proteomes" id="UP000243459"/>
    </source>
</evidence>
<dbReference type="SMART" id="SM00499">
    <property type="entry name" value="AAI"/>
    <property type="match status" value="1"/>
</dbReference>
<evidence type="ECO:0000313" key="3">
    <source>
        <dbReference type="EMBL" id="ONK74739.1"/>
    </source>
</evidence>
<dbReference type="SUPFAM" id="SSF47699">
    <property type="entry name" value="Bifunctional inhibitor/lipid-transfer protein/seed storage 2S albumin"/>
    <property type="match status" value="1"/>
</dbReference>
<dbReference type="EMBL" id="CM007383">
    <property type="protein sequence ID" value="ONK74739.1"/>
    <property type="molecule type" value="Genomic_DNA"/>
</dbReference>
<protein>
    <recommendedName>
        <fullName evidence="2">Bifunctional inhibitor/plant lipid transfer protein/seed storage helical domain-containing protein</fullName>
    </recommendedName>
</protein>
<dbReference type="InterPro" id="IPR016140">
    <property type="entry name" value="Bifunc_inhib/LTP/seed_store"/>
</dbReference>
<dbReference type="Proteomes" id="UP000243459">
    <property type="component" value="Chromosome 3"/>
</dbReference>
<evidence type="ECO:0000259" key="2">
    <source>
        <dbReference type="SMART" id="SM00499"/>
    </source>
</evidence>
<feature type="domain" description="Bifunctional inhibitor/plant lipid transfer protein/seed storage helical" evidence="2">
    <location>
        <begin position="34"/>
        <end position="118"/>
    </location>
</feature>
<dbReference type="InterPro" id="IPR036312">
    <property type="entry name" value="Bifun_inhib/LTP/seed_sf"/>
</dbReference>
<organism evidence="3 4">
    <name type="scientific">Asparagus officinalis</name>
    <name type="common">Garden asparagus</name>
    <dbReference type="NCBI Taxonomy" id="4686"/>
    <lineage>
        <taxon>Eukaryota</taxon>
        <taxon>Viridiplantae</taxon>
        <taxon>Streptophyta</taxon>
        <taxon>Embryophyta</taxon>
        <taxon>Tracheophyta</taxon>
        <taxon>Spermatophyta</taxon>
        <taxon>Magnoliopsida</taxon>
        <taxon>Liliopsida</taxon>
        <taxon>Asparagales</taxon>
        <taxon>Asparagaceae</taxon>
        <taxon>Asparagoideae</taxon>
        <taxon>Asparagus</taxon>
    </lineage>
</organism>
<feature type="chain" id="PRO_5024399285" description="Bifunctional inhibitor/plant lipid transfer protein/seed storage helical domain-containing protein" evidence="1">
    <location>
        <begin position="21"/>
        <end position="130"/>
    </location>
</feature>
<keyword evidence="1" id="KW-0732">Signal</keyword>
<dbReference type="Gene3D" id="1.10.110.10">
    <property type="entry name" value="Plant lipid-transfer and hydrophobic proteins"/>
    <property type="match status" value="1"/>
</dbReference>